<comment type="caution">
    <text evidence="2">The sequence shown here is derived from an EMBL/GenBank/DDBJ whole genome shotgun (WGS) entry which is preliminary data.</text>
</comment>
<evidence type="ECO:0000313" key="3">
    <source>
        <dbReference type="Proteomes" id="UP000252132"/>
    </source>
</evidence>
<dbReference type="EMBL" id="QOQF01000017">
    <property type="protein sequence ID" value="RCL76774.1"/>
    <property type="molecule type" value="Genomic_DNA"/>
</dbReference>
<organism evidence="2 3">
    <name type="scientific">PS1 clade bacterium</name>
    <dbReference type="NCBI Taxonomy" id="2175152"/>
    <lineage>
        <taxon>Bacteria</taxon>
        <taxon>Pseudomonadati</taxon>
        <taxon>Pseudomonadota</taxon>
        <taxon>Alphaproteobacteria</taxon>
        <taxon>PS1 clade</taxon>
    </lineage>
</organism>
<protein>
    <recommendedName>
        <fullName evidence="1">Type 2A encapsulin shell protein SrpI-like domain-containing protein</fullName>
    </recommendedName>
</protein>
<evidence type="ECO:0000313" key="2">
    <source>
        <dbReference type="EMBL" id="RCL76774.1"/>
    </source>
</evidence>
<feature type="domain" description="Type 2A encapsulin shell protein SrpI-like" evidence="1">
    <location>
        <begin position="28"/>
        <end position="260"/>
    </location>
</feature>
<dbReference type="Pfam" id="PF19307">
    <property type="entry name" value="SrpI-like"/>
    <property type="match status" value="1"/>
</dbReference>
<proteinExistence type="predicted"/>
<accession>A0A368DYR1</accession>
<name>A0A368DYR1_9PROT</name>
<gene>
    <name evidence="2" type="ORF">DBW69_04850</name>
</gene>
<dbReference type="InterPro" id="IPR045641">
    <property type="entry name" value="SrpI-like"/>
</dbReference>
<evidence type="ECO:0000259" key="1">
    <source>
        <dbReference type="Pfam" id="PF19307"/>
    </source>
</evidence>
<reference evidence="2 3" key="1">
    <citation type="journal article" date="2018" name="Microbiome">
        <title>Fine metagenomic profile of the Mediterranean stratified and mixed water columns revealed by assembly and recruitment.</title>
        <authorList>
            <person name="Haro-Moreno J.M."/>
            <person name="Lopez-Perez M."/>
            <person name="De La Torre J.R."/>
            <person name="Picazo A."/>
            <person name="Camacho A."/>
            <person name="Rodriguez-Valera F."/>
        </authorList>
    </citation>
    <scope>NUCLEOTIDE SEQUENCE [LARGE SCALE GENOMIC DNA]</scope>
    <source>
        <strain evidence="2">MED-G55</strain>
    </source>
</reference>
<dbReference type="AlphaFoldDB" id="A0A368DYR1"/>
<dbReference type="Proteomes" id="UP000252132">
    <property type="component" value="Unassembled WGS sequence"/>
</dbReference>
<sequence length="263" mass="29195">MPRWLLNFLPTSQVEAGTFRVNAVKQCAELLCEHETGDKLTETFINIDDKPREYKLSTIQTVIKAHTQTIDLYNSPYDQLGEQFRIAAEAIQEETEARYIASKDFGLSAQCSDDMRVTGSSPNPDTMDYLLGMIWKQPAFFIMHPRTMVRFGQECTARGVCIGTVEMFGSPFFTWRGVPIVPSDKINVGNDGSTEVMLLRVGEDRQGVVGLSGTAKTGREIASGITAKFNGTDEQGLQRFLLTRYVSLAVLVPDALGILKVKI</sequence>